<reference evidence="3" key="1">
    <citation type="submission" date="2025-08" db="UniProtKB">
        <authorList>
            <consortium name="RefSeq"/>
        </authorList>
    </citation>
    <scope>IDENTIFICATION</scope>
    <source>
        <tissue evidence="3">Total insect</tissue>
    </source>
</reference>
<feature type="signal peptide" evidence="1">
    <location>
        <begin position="1"/>
        <end position="24"/>
    </location>
</feature>
<feature type="chain" id="PRO_5027745581" evidence="1">
    <location>
        <begin position="25"/>
        <end position="198"/>
    </location>
</feature>
<evidence type="ECO:0000313" key="3">
    <source>
        <dbReference type="RefSeq" id="XP_034251882.1"/>
    </source>
</evidence>
<keyword evidence="1" id="KW-0732">Signal</keyword>
<sequence length="198" mass="22860">MPPLPSIMIWTILAPLLTFDHVRSKRLNTFAGPFIAYAHAWDLCPSDGSIEMTLRSSHFNPLKPSERQTVSGNVSFKIDYTDQFWSHADLALRSNNQWKENAFLFQFRKMGCSGIRDQIPDFFRVLAKHSGASMDRREPCVLPAGHYILKNEPVNWTFPNFPVMPYGRYRLRIRSRTARDSPVTRFCILVDCEVIPKP</sequence>
<dbReference type="KEGG" id="tpal:117651715"/>
<evidence type="ECO:0000256" key="1">
    <source>
        <dbReference type="SAM" id="SignalP"/>
    </source>
</evidence>
<dbReference type="RefSeq" id="XP_034251882.1">
    <property type="nucleotide sequence ID" value="XM_034395991.1"/>
</dbReference>
<organism evidence="3">
    <name type="scientific">Thrips palmi</name>
    <name type="common">Melon thrips</name>
    <dbReference type="NCBI Taxonomy" id="161013"/>
    <lineage>
        <taxon>Eukaryota</taxon>
        <taxon>Metazoa</taxon>
        <taxon>Ecdysozoa</taxon>
        <taxon>Arthropoda</taxon>
        <taxon>Hexapoda</taxon>
        <taxon>Insecta</taxon>
        <taxon>Pterygota</taxon>
        <taxon>Neoptera</taxon>
        <taxon>Paraneoptera</taxon>
        <taxon>Thysanoptera</taxon>
        <taxon>Terebrantia</taxon>
        <taxon>Thripoidea</taxon>
        <taxon>Thripidae</taxon>
        <taxon>Thrips</taxon>
    </lineage>
</organism>
<dbReference type="GeneID" id="117651715"/>
<evidence type="ECO:0000313" key="2">
    <source>
        <dbReference type="Proteomes" id="UP000515158"/>
    </source>
</evidence>
<proteinExistence type="predicted"/>
<dbReference type="AlphaFoldDB" id="A0A6P9A258"/>
<keyword evidence="2" id="KW-1185">Reference proteome</keyword>
<dbReference type="Proteomes" id="UP000515158">
    <property type="component" value="Unplaced"/>
</dbReference>
<accession>A0A6P9A258</accession>
<gene>
    <name evidence="3" type="primary">LOC117651715</name>
</gene>
<dbReference type="InParanoid" id="A0A6P9A258"/>
<name>A0A6P9A258_THRPL</name>
<protein>
    <submittedName>
        <fullName evidence="3">Uncharacterized protein LOC117651715</fullName>
    </submittedName>
</protein>